<sequence length="58" mass="6519">MNQKFISIVGKKIQHLLIKIYISELLPSISDNCISTLLLSAAKVQHKPLLPNDTDNIF</sequence>
<dbReference type="AlphaFoldDB" id="A0A2P2IPK1"/>
<name>A0A2P2IPK1_RHIMU</name>
<reference evidence="1" key="1">
    <citation type="submission" date="2018-02" db="EMBL/GenBank/DDBJ databases">
        <title>Rhizophora mucronata_Transcriptome.</title>
        <authorList>
            <person name="Meera S.P."/>
            <person name="Sreeshan A."/>
            <person name="Augustine A."/>
        </authorList>
    </citation>
    <scope>NUCLEOTIDE SEQUENCE</scope>
    <source>
        <tissue evidence="1">Leaf</tissue>
    </source>
</reference>
<accession>A0A2P2IPK1</accession>
<evidence type="ECO:0000313" key="1">
    <source>
        <dbReference type="EMBL" id="MBW83156.1"/>
    </source>
</evidence>
<proteinExistence type="predicted"/>
<protein>
    <submittedName>
        <fullName evidence="1">Uncharacterized protein</fullName>
    </submittedName>
</protein>
<dbReference type="EMBL" id="GGEC01002673">
    <property type="protein sequence ID" value="MBW83156.1"/>
    <property type="molecule type" value="Transcribed_RNA"/>
</dbReference>
<organism evidence="1">
    <name type="scientific">Rhizophora mucronata</name>
    <name type="common">Asiatic mangrove</name>
    <dbReference type="NCBI Taxonomy" id="61149"/>
    <lineage>
        <taxon>Eukaryota</taxon>
        <taxon>Viridiplantae</taxon>
        <taxon>Streptophyta</taxon>
        <taxon>Embryophyta</taxon>
        <taxon>Tracheophyta</taxon>
        <taxon>Spermatophyta</taxon>
        <taxon>Magnoliopsida</taxon>
        <taxon>eudicotyledons</taxon>
        <taxon>Gunneridae</taxon>
        <taxon>Pentapetalae</taxon>
        <taxon>rosids</taxon>
        <taxon>fabids</taxon>
        <taxon>Malpighiales</taxon>
        <taxon>Rhizophoraceae</taxon>
        <taxon>Rhizophora</taxon>
    </lineage>
</organism>